<protein>
    <submittedName>
        <fullName evidence="3">Uncharacterized protein</fullName>
    </submittedName>
</protein>
<dbReference type="Proteomes" id="UP000531561">
    <property type="component" value="Unassembled WGS sequence"/>
</dbReference>
<dbReference type="EMBL" id="JABFCT010000002">
    <property type="protein sequence ID" value="KAF5878056.1"/>
    <property type="molecule type" value="Genomic_DNA"/>
</dbReference>
<comment type="caution">
    <text evidence="3">The sequence shown here is derived from an EMBL/GenBank/DDBJ whole genome shotgun (WGS) entry which is preliminary data.</text>
</comment>
<evidence type="ECO:0000313" key="4">
    <source>
        <dbReference type="Proteomes" id="UP000531561"/>
    </source>
</evidence>
<feature type="transmembrane region" description="Helical" evidence="2">
    <location>
        <begin position="122"/>
        <end position="141"/>
    </location>
</feature>
<evidence type="ECO:0000256" key="2">
    <source>
        <dbReference type="SAM" id="Phobius"/>
    </source>
</evidence>
<reference evidence="3 4" key="1">
    <citation type="journal article" date="2020" name="Phytopathology">
        <title>A high-quality genome resource of Botrytis fragariae, a new and rapidly spreading fungal pathogen causing strawberry gray mold in the U.S.A.</title>
        <authorList>
            <person name="Wu Y."/>
            <person name="Saski C.A."/>
            <person name="Schnabel G."/>
            <person name="Xiao S."/>
            <person name="Hu M."/>
        </authorList>
    </citation>
    <scope>NUCLEOTIDE SEQUENCE [LARGE SCALE GENOMIC DNA]</scope>
    <source>
        <strain evidence="3 4">BVB16</strain>
    </source>
</reference>
<evidence type="ECO:0000256" key="1">
    <source>
        <dbReference type="SAM" id="MobiDB-lite"/>
    </source>
</evidence>
<sequence>MSHTYYDPINDSPQIEMTGSIPTSILRPSPPTQISSDNFSHSNSAATLLPHEQDYAQFESHFQTPEQSFTTGPYKSKTGKQFRHILLKSLARWFITLVLCIAYFLTLTFWNNKGTVTERSKRIFNATTTGISIALGLNIASSLKGMALNARWAILHASKRNLYELDLTLHADSLMDVGKLAFVSKRPMVFGMAISWLIFNIFVQAALAAISLTYGFETSSESYLFTPGNVIIPNMKNFSNTIDAQAGDEEYTAHAYGGLAWNLGIGSSIEHLPAQGDIYLGLTSNYSIWQDKPNNKMVFVFTESSTSASTQKAGSLSVYTNRTLEMHYSCSSYEVTSINNETGEIYISNRDTKPVYISLYAPNATTFFTVDDYRCPDTSRCSIIQALETSDVHQQWYYTCNITLSETFNDEKNISYISDEMSWFSAGAIANTGYLNDTLSYPQTTTWGRPMNGNETEIGIQITAFALTSLSLAAAYGPSTSYLGSEPHSGFALEINHTHFFLLIVVLAPLVQFVMCFMVAVWSNYVQVGDDAYIGMGLLLRPIADALFRVSEGVDNRAFAEAKEKILVRYERGGMGGGGLR</sequence>
<feature type="transmembrane region" description="Helical" evidence="2">
    <location>
        <begin position="500"/>
        <end position="522"/>
    </location>
</feature>
<dbReference type="GeneID" id="59254360"/>
<proteinExistence type="predicted"/>
<accession>A0A8H6EMS0</accession>
<feature type="compositionally biased region" description="Polar residues" evidence="1">
    <location>
        <begin position="11"/>
        <end position="23"/>
    </location>
</feature>
<keyword evidence="2" id="KW-0472">Membrane</keyword>
<name>A0A8H6EMS0_9HELO</name>
<dbReference type="RefSeq" id="XP_037197001.1">
    <property type="nucleotide sequence ID" value="XM_037330668.1"/>
</dbReference>
<organism evidence="3 4">
    <name type="scientific">Botrytis fragariae</name>
    <dbReference type="NCBI Taxonomy" id="1964551"/>
    <lineage>
        <taxon>Eukaryota</taxon>
        <taxon>Fungi</taxon>
        <taxon>Dikarya</taxon>
        <taxon>Ascomycota</taxon>
        <taxon>Pezizomycotina</taxon>
        <taxon>Leotiomycetes</taxon>
        <taxon>Helotiales</taxon>
        <taxon>Sclerotiniaceae</taxon>
        <taxon>Botrytis</taxon>
    </lineage>
</organism>
<evidence type="ECO:0000313" key="3">
    <source>
        <dbReference type="EMBL" id="KAF5878056.1"/>
    </source>
</evidence>
<keyword evidence="2" id="KW-0812">Transmembrane</keyword>
<keyword evidence="4" id="KW-1185">Reference proteome</keyword>
<feature type="transmembrane region" description="Helical" evidence="2">
    <location>
        <begin position="458"/>
        <end position="479"/>
    </location>
</feature>
<keyword evidence="2" id="KW-1133">Transmembrane helix</keyword>
<feature type="region of interest" description="Disordered" evidence="1">
    <location>
        <begin position="1"/>
        <end position="27"/>
    </location>
</feature>
<feature type="transmembrane region" description="Helical" evidence="2">
    <location>
        <begin position="189"/>
        <end position="216"/>
    </location>
</feature>
<feature type="transmembrane region" description="Helical" evidence="2">
    <location>
        <begin position="90"/>
        <end position="110"/>
    </location>
</feature>
<dbReference type="AlphaFoldDB" id="A0A8H6EMS0"/>
<gene>
    <name evidence="3" type="ORF">Bfra_000223</name>
</gene>
<dbReference type="OrthoDB" id="3596604at2759"/>